<gene>
    <name evidence="1" type="ORF">CF394_14980</name>
</gene>
<evidence type="ECO:0000313" key="2">
    <source>
        <dbReference type="Proteomes" id="UP000217065"/>
    </source>
</evidence>
<name>A0A264VZM1_9BACL</name>
<evidence type="ECO:0008006" key="3">
    <source>
        <dbReference type="Google" id="ProtNLM"/>
    </source>
</evidence>
<accession>A0A264VZM1</accession>
<sequence>MNHIKKNSMTELRRDELLQRLIDQGIYKVDGRQLFELSFYELVKIYTTTQETA</sequence>
<organism evidence="1 2">
    <name type="scientific">Tetzosporium hominis</name>
    <dbReference type="NCBI Taxonomy" id="2020506"/>
    <lineage>
        <taxon>Bacteria</taxon>
        <taxon>Bacillati</taxon>
        <taxon>Bacillota</taxon>
        <taxon>Bacilli</taxon>
        <taxon>Bacillales</taxon>
        <taxon>Caryophanaceae</taxon>
        <taxon>Tetzosporium</taxon>
    </lineage>
</organism>
<comment type="caution">
    <text evidence="1">The sequence shown here is derived from an EMBL/GenBank/DDBJ whole genome shotgun (WGS) entry which is preliminary data.</text>
</comment>
<reference evidence="1 2" key="1">
    <citation type="submission" date="2017-07" db="EMBL/GenBank/DDBJ databases">
        <title>Tetzosporium hominis gen.nov. sp.nov.</title>
        <authorList>
            <person name="Tetz G."/>
            <person name="Tetz V."/>
        </authorList>
    </citation>
    <scope>NUCLEOTIDE SEQUENCE [LARGE SCALE GENOMIC DNA]</scope>
    <source>
        <strain evidence="1 2">VT-49</strain>
    </source>
</reference>
<dbReference type="InterPro" id="IPR025072">
    <property type="entry name" value="Fur_reg_FbpA"/>
</dbReference>
<protein>
    <recommendedName>
        <fullName evidence="3">Fur-regulated basic protein FbpA</fullName>
    </recommendedName>
</protein>
<keyword evidence="2" id="KW-1185">Reference proteome</keyword>
<dbReference type="Proteomes" id="UP000217065">
    <property type="component" value="Unassembled WGS sequence"/>
</dbReference>
<dbReference type="EMBL" id="NOKQ01000348">
    <property type="protein sequence ID" value="OZS76776.1"/>
    <property type="molecule type" value="Genomic_DNA"/>
</dbReference>
<dbReference type="RefSeq" id="WP_094944724.1">
    <property type="nucleotide sequence ID" value="NZ_NOKQ01000348.1"/>
</dbReference>
<dbReference type="Pfam" id="PF13076">
    <property type="entry name" value="Fur_reg_FbpA"/>
    <property type="match status" value="1"/>
</dbReference>
<dbReference type="AlphaFoldDB" id="A0A264VZM1"/>
<evidence type="ECO:0000313" key="1">
    <source>
        <dbReference type="EMBL" id="OZS76776.1"/>
    </source>
</evidence>
<proteinExistence type="predicted"/>